<organism evidence="1">
    <name type="scientific">uncultured Phycisphaerae bacterium</name>
    <dbReference type="NCBI Taxonomy" id="904963"/>
    <lineage>
        <taxon>Bacteria</taxon>
        <taxon>Pseudomonadati</taxon>
        <taxon>Planctomycetota</taxon>
        <taxon>Phycisphaerae</taxon>
        <taxon>environmental samples</taxon>
    </lineage>
</organism>
<dbReference type="SUPFAM" id="SSF160104">
    <property type="entry name" value="Acetoacetate decarboxylase-like"/>
    <property type="match status" value="1"/>
</dbReference>
<gene>
    <name evidence="1" type="ORF">AVDCRST_MAG64-2031</name>
</gene>
<dbReference type="EMBL" id="CADCUQ010000461">
    <property type="protein sequence ID" value="CAA9406708.1"/>
    <property type="molecule type" value="Genomic_DNA"/>
</dbReference>
<sequence>MPLAPDNAHRPWPVPARRWSVFMRWHELLFMHWPVPAAALRPLIPGGLELDTFGGEAWLGLVPFRMSGIRRRPLPPVPGTAAFAELNVRTYVSAGGKPGVWFCSLDAANRLAVRVARWRFHLPYYDARITCTPAAGTVAYRSTRIHRNAPPAEFAARYRPTGVASRSAPGTLEHFLTERYCLYSASRGGQIFRGEIAHAPWPLQPAECDVERNTMAEAAGVRLPDARPLLHYSQSIDAVAWGLERVR</sequence>
<dbReference type="Pfam" id="PF09844">
    <property type="entry name" value="DUF2071"/>
    <property type="match status" value="1"/>
</dbReference>
<dbReference type="InterPro" id="IPR023375">
    <property type="entry name" value="ADC_dom_sf"/>
</dbReference>
<dbReference type="InterPro" id="IPR018644">
    <property type="entry name" value="DUF2071"/>
</dbReference>
<dbReference type="PANTHER" id="PTHR39186:SF1">
    <property type="entry name" value="DUF2071 DOMAIN-CONTAINING PROTEIN"/>
    <property type="match status" value="1"/>
</dbReference>
<proteinExistence type="predicted"/>
<reference evidence="1" key="1">
    <citation type="submission" date="2020-02" db="EMBL/GenBank/DDBJ databases">
        <authorList>
            <person name="Meier V. D."/>
        </authorList>
    </citation>
    <scope>NUCLEOTIDE SEQUENCE</scope>
    <source>
        <strain evidence="1">AVDCRST_MAG64</strain>
    </source>
</reference>
<name>A0A6J4P7M1_9BACT</name>
<evidence type="ECO:0008006" key="2">
    <source>
        <dbReference type="Google" id="ProtNLM"/>
    </source>
</evidence>
<evidence type="ECO:0000313" key="1">
    <source>
        <dbReference type="EMBL" id="CAA9406708.1"/>
    </source>
</evidence>
<accession>A0A6J4P7M1</accession>
<dbReference type="PANTHER" id="PTHR39186">
    <property type="entry name" value="DUF2071 FAMILY PROTEIN"/>
    <property type="match status" value="1"/>
</dbReference>
<dbReference type="AlphaFoldDB" id="A0A6J4P7M1"/>
<protein>
    <recommendedName>
        <fullName evidence="2">DUF2071 domain-containing protein</fullName>
    </recommendedName>
</protein>